<reference evidence="2" key="3">
    <citation type="submission" date="2025-09" db="UniProtKB">
        <authorList>
            <consortium name="Ensembl"/>
        </authorList>
    </citation>
    <scope>IDENTIFICATION</scope>
</reference>
<accession>H2ZRA7</accession>
<dbReference type="Ensembl" id="ENSCSAVT00000020339.1">
    <property type="protein sequence ID" value="ENSCSAVP00000020123.1"/>
    <property type="gene ID" value="ENSCSAVG00000011810.1"/>
</dbReference>
<dbReference type="PANTHER" id="PTHR16064:SF3">
    <property type="entry name" value="BTB_POZ DOMAIN-CONTAINING PROTEIN 7"/>
    <property type="match status" value="1"/>
</dbReference>
<feature type="domain" description="BTB" evidence="1">
    <location>
        <begin position="143"/>
        <end position="231"/>
    </location>
</feature>
<dbReference type="InterPro" id="IPR042345">
    <property type="entry name" value="Btbd7"/>
</dbReference>
<name>H2ZRA7_CIOSA</name>
<dbReference type="PANTHER" id="PTHR16064">
    <property type="entry name" value="BTB POZ DOMAIN CONTAINING 7"/>
    <property type="match status" value="1"/>
</dbReference>
<reference evidence="2" key="2">
    <citation type="submission" date="2025-08" db="UniProtKB">
        <authorList>
            <consortium name="Ensembl"/>
        </authorList>
    </citation>
    <scope>IDENTIFICATION</scope>
</reference>
<dbReference type="InterPro" id="IPR000210">
    <property type="entry name" value="BTB/POZ_dom"/>
</dbReference>
<dbReference type="Gene3D" id="3.30.710.10">
    <property type="entry name" value="Potassium Channel Kv1.1, Chain A"/>
    <property type="match status" value="1"/>
</dbReference>
<reference evidence="3" key="1">
    <citation type="submission" date="2003-08" db="EMBL/GenBank/DDBJ databases">
        <authorList>
            <person name="Birren B."/>
            <person name="Nusbaum C."/>
            <person name="Abebe A."/>
            <person name="Abouelleil A."/>
            <person name="Adekoya E."/>
            <person name="Ait-zahra M."/>
            <person name="Allen N."/>
            <person name="Allen T."/>
            <person name="An P."/>
            <person name="Anderson M."/>
            <person name="Anderson S."/>
            <person name="Arachchi H."/>
            <person name="Armbruster J."/>
            <person name="Bachantsang P."/>
            <person name="Baldwin J."/>
            <person name="Barry A."/>
            <person name="Bayul T."/>
            <person name="Blitshsteyn B."/>
            <person name="Bloom T."/>
            <person name="Blye J."/>
            <person name="Boguslavskiy L."/>
            <person name="Borowsky M."/>
            <person name="Boukhgalter B."/>
            <person name="Brunache A."/>
            <person name="Butler J."/>
            <person name="Calixte N."/>
            <person name="Calvo S."/>
            <person name="Camarata J."/>
            <person name="Campo K."/>
            <person name="Chang J."/>
            <person name="Cheshatsang Y."/>
            <person name="Citroen M."/>
            <person name="Collymore A."/>
            <person name="Considine T."/>
            <person name="Cook A."/>
            <person name="Cooke P."/>
            <person name="Corum B."/>
            <person name="Cuomo C."/>
            <person name="David R."/>
            <person name="Dawoe T."/>
            <person name="Degray S."/>
            <person name="Dodge S."/>
            <person name="Dooley K."/>
            <person name="Dorje P."/>
            <person name="Dorjee K."/>
            <person name="Dorris L."/>
            <person name="Duffey N."/>
            <person name="Dupes A."/>
            <person name="Elkins T."/>
            <person name="Engels R."/>
            <person name="Erickson J."/>
            <person name="Farina A."/>
            <person name="Faro S."/>
            <person name="Ferreira P."/>
            <person name="Fischer H."/>
            <person name="Fitzgerald M."/>
            <person name="Foley K."/>
            <person name="Gage D."/>
            <person name="Galagan J."/>
            <person name="Gearin G."/>
            <person name="Gnerre S."/>
            <person name="Gnirke A."/>
            <person name="Goyette A."/>
            <person name="Graham J."/>
            <person name="Grandbois E."/>
            <person name="Gyaltsen K."/>
            <person name="Hafez N."/>
            <person name="Hagopian D."/>
            <person name="Hagos B."/>
            <person name="Hall J."/>
            <person name="Hatcher B."/>
            <person name="Heller A."/>
            <person name="Higgins H."/>
            <person name="Honan T."/>
            <person name="Horn A."/>
            <person name="Houde N."/>
            <person name="Hughes L."/>
            <person name="Hulme W."/>
            <person name="Husby E."/>
            <person name="Iliev I."/>
            <person name="Jaffe D."/>
            <person name="Jones C."/>
            <person name="Kamal M."/>
            <person name="Kamat A."/>
            <person name="Kamvysselis M."/>
            <person name="Karlsson E."/>
            <person name="Kells C."/>
            <person name="Kieu A."/>
            <person name="Kisner P."/>
            <person name="Kodira C."/>
            <person name="Kulbokas E."/>
            <person name="Labutti K."/>
            <person name="Lama D."/>
            <person name="Landers T."/>
            <person name="Leger J."/>
            <person name="Levine S."/>
            <person name="Lewis D."/>
            <person name="Lewis T."/>
            <person name="Lindblad-toh K."/>
            <person name="Liu X."/>
            <person name="Lokyitsang T."/>
            <person name="Lokyitsang Y."/>
            <person name="Lucien O."/>
            <person name="Lui A."/>
            <person name="Ma L.J."/>
            <person name="Mabbitt R."/>
            <person name="Macdonald J."/>
            <person name="Maclean C."/>
            <person name="Major J."/>
            <person name="Manning J."/>
            <person name="Marabella R."/>
            <person name="Maru K."/>
            <person name="Matthews C."/>
            <person name="Mauceli E."/>
            <person name="Mccarthy M."/>
            <person name="Mcdonough S."/>
            <person name="Mcghee T."/>
            <person name="Meldrim J."/>
            <person name="Meneus L."/>
            <person name="Mesirov J."/>
            <person name="Mihalev A."/>
            <person name="Mihova T."/>
            <person name="Mikkelsen T."/>
            <person name="Mlenga V."/>
            <person name="Moru K."/>
            <person name="Mozes J."/>
            <person name="Mulrain L."/>
            <person name="Munson G."/>
            <person name="Naylor J."/>
            <person name="Newes C."/>
            <person name="Nguyen C."/>
            <person name="Nguyen N."/>
            <person name="Nguyen T."/>
            <person name="Nicol R."/>
            <person name="Nielsen C."/>
            <person name="Nizzari M."/>
            <person name="Norbu C."/>
            <person name="Norbu N."/>
            <person name="O'donnell P."/>
            <person name="Okoawo O."/>
            <person name="O'leary S."/>
            <person name="Omotosho B."/>
            <person name="O'neill K."/>
            <person name="Osman S."/>
            <person name="Parker S."/>
            <person name="Perrin D."/>
            <person name="Phunkhang P."/>
            <person name="Piqani B."/>
            <person name="Purcell S."/>
            <person name="Rachupka T."/>
            <person name="Ramasamy U."/>
            <person name="Rameau R."/>
            <person name="Ray V."/>
            <person name="Raymond C."/>
            <person name="Retta R."/>
            <person name="Richardson S."/>
            <person name="Rise C."/>
            <person name="Rodriguez J."/>
            <person name="Rogers J."/>
            <person name="Rogov P."/>
            <person name="Rutman M."/>
            <person name="Schupbach R."/>
            <person name="Seaman C."/>
            <person name="Settipalli S."/>
            <person name="Sharpe T."/>
            <person name="Sheridan J."/>
            <person name="Sherpa N."/>
            <person name="Shi J."/>
            <person name="Smirnov S."/>
            <person name="Smith C."/>
            <person name="Sougnez C."/>
            <person name="Spencer B."/>
            <person name="Stalker J."/>
            <person name="Stange-thomann N."/>
            <person name="Stavropoulos S."/>
            <person name="Stetson K."/>
            <person name="Stone C."/>
            <person name="Stone S."/>
            <person name="Stubbs M."/>
            <person name="Talamas J."/>
            <person name="Tchuinga P."/>
            <person name="Tenzing P."/>
            <person name="Tesfaye S."/>
            <person name="Theodore J."/>
            <person name="Thoulutsang Y."/>
            <person name="Topham K."/>
            <person name="Towey S."/>
            <person name="Tsamla T."/>
            <person name="Tsomo N."/>
            <person name="Vallee D."/>
            <person name="Vassiliev H."/>
            <person name="Venkataraman V."/>
            <person name="Vinson J."/>
            <person name="Vo A."/>
            <person name="Wade C."/>
            <person name="Wang S."/>
            <person name="Wangchuk T."/>
            <person name="Wangdi T."/>
            <person name="Whittaker C."/>
            <person name="Wilkinson J."/>
            <person name="Wu Y."/>
            <person name="Wyman D."/>
            <person name="Yadav S."/>
            <person name="Yang S."/>
            <person name="Yang X."/>
            <person name="Yeager S."/>
            <person name="Yee E."/>
            <person name="Young G."/>
            <person name="Zainoun J."/>
            <person name="Zembeck L."/>
            <person name="Zimmer A."/>
            <person name="Zody M."/>
            <person name="Lander E."/>
        </authorList>
    </citation>
    <scope>NUCLEOTIDE SEQUENCE [LARGE SCALE GENOMIC DNA]</scope>
</reference>
<dbReference type="GO" id="GO:0061138">
    <property type="term" value="P:morphogenesis of a branching epithelium"/>
    <property type="evidence" value="ECO:0007669"/>
    <property type="project" value="InterPro"/>
</dbReference>
<organism evidence="2 3">
    <name type="scientific">Ciona savignyi</name>
    <name type="common">Pacific transparent sea squirt</name>
    <dbReference type="NCBI Taxonomy" id="51511"/>
    <lineage>
        <taxon>Eukaryota</taxon>
        <taxon>Metazoa</taxon>
        <taxon>Chordata</taxon>
        <taxon>Tunicata</taxon>
        <taxon>Ascidiacea</taxon>
        <taxon>Phlebobranchia</taxon>
        <taxon>Cionidae</taxon>
        <taxon>Ciona</taxon>
    </lineage>
</organism>
<dbReference type="Proteomes" id="UP000007875">
    <property type="component" value="Unassembled WGS sequence"/>
</dbReference>
<evidence type="ECO:0000259" key="1">
    <source>
        <dbReference type="PROSITE" id="PS50097"/>
    </source>
</evidence>
<proteinExistence type="predicted"/>
<evidence type="ECO:0000313" key="3">
    <source>
        <dbReference type="Proteomes" id="UP000007875"/>
    </source>
</evidence>
<protein>
    <recommendedName>
        <fullName evidence="1">BTB domain-containing protein</fullName>
    </recommendedName>
</protein>
<dbReference type="Pfam" id="PF00651">
    <property type="entry name" value="BTB"/>
    <property type="match status" value="1"/>
</dbReference>
<dbReference type="GeneTree" id="ENSGT00390000014092"/>
<dbReference type="InParanoid" id="H2ZRA7"/>
<evidence type="ECO:0000313" key="2">
    <source>
        <dbReference type="Ensembl" id="ENSCSAVP00000020123.1"/>
    </source>
</evidence>
<sequence>MTHNDAAAGDQVESSLELNVGESRILPQGGTYTYNPSTRTLSTDVDVNSIVCDVYGQKKHQTAGVGGITHKVGSEVTHLEPLKKYEKRPDFLPGTTQQTVCDDDADTVTSKFEIPTSGNNDISQSEHSDFIVDLRNLSSGNTGDVRLVFSPASLPPRMRNHKPSIACHSFILAARSAFLHRVIQSHQERVESGEFPDPRLLTIEIDWKVFSPRYFTVVVHAMYTDEVDLQRLMKDIAPPVARNSMVSDEGKDLTELILIGKFLEFGSLVQS</sequence>
<dbReference type="HOGENOM" id="CLU_1028681_0_0_1"/>
<keyword evidence="3" id="KW-1185">Reference proteome</keyword>
<dbReference type="SUPFAM" id="SSF54695">
    <property type="entry name" value="POZ domain"/>
    <property type="match status" value="1"/>
</dbReference>
<dbReference type="InterPro" id="IPR011333">
    <property type="entry name" value="SKP1/BTB/POZ_sf"/>
</dbReference>
<dbReference type="AlphaFoldDB" id="H2ZRA7"/>
<dbReference type="PROSITE" id="PS50097">
    <property type="entry name" value="BTB"/>
    <property type="match status" value="1"/>
</dbReference>